<keyword evidence="1" id="KW-0472">Membrane</keyword>
<evidence type="ECO:0000313" key="3">
    <source>
        <dbReference type="Proteomes" id="UP000299102"/>
    </source>
</evidence>
<evidence type="ECO:0000313" key="2">
    <source>
        <dbReference type="EMBL" id="GBP29645.1"/>
    </source>
</evidence>
<protein>
    <submittedName>
        <fullName evidence="2">Uncharacterized protein</fullName>
    </submittedName>
</protein>
<dbReference type="Proteomes" id="UP000299102">
    <property type="component" value="Unassembled WGS sequence"/>
</dbReference>
<keyword evidence="1" id="KW-1133">Transmembrane helix</keyword>
<accession>A0A4C1UT76</accession>
<proteinExistence type="predicted"/>
<gene>
    <name evidence="2" type="ORF">EVAR_79194_1</name>
</gene>
<keyword evidence="3" id="KW-1185">Reference proteome</keyword>
<dbReference type="EMBL" id="BGZK01000222">
    <property type="protein sequence ID" value="GBP29645.1"/>
    <property type="molecule type" value="Genomic_DNA"/>
</dbReference>
<organism evidence="2 3">
    <name type="scientific">Eumeta variegata</name>
    <name type="common">Bagworm moth</name>
    <name type="synonym">Eumeta japonica</name>
    <dbReference type="NCBI Taxonomy" id="151549"/>
    <lineage>
        <taxon>Eukaryota</taxon>
        <taxon>Metazoa</taxon>
        <taxon>Ecdysozoa</taxon>
        <taxon>Arthropoda</taxon>
        <taxon>Hexapoda</taxon>
        <taxon>Insecta</taxon>
        <taxon>Pterygota</taxon>
        <taxon>Neoptera</taxon>
        <taxon>Endopterygota</taxon>
        <taxon>Lepidoptera</taxon>
        <taxon>Glossata</taxon>
        <taxon>Ditrysia</taxon>
        <taxon>Tineoidea</taxon>
        <taxon>Psychidae</taxon>
        <taxon>Oiketicinae</taxon>
        <taxon>Eumeta</taxon>
    </lineage>
</organism>
<reference evidence="2 3" key="1">
    <citation type="journal article" date="2019" name="Commun. Biol.">
        <title>The bagworm genome reveals a unique fibroin gene that provides high tensile strength.</title>
        <authorList>
            <person name="Kono N."/>
            <person name="Nakamura H."/>
            <person name="Ohtoshi R."/>
            <person name="Tomita M."/>
            <person name="Numata K."/>
            <person name="Arakawa K."/>
        </authorList>
    </citation>
    <scope>NUCLEOTIDE SEQUENCE [LARGE SCALE GENOMIC DNA]</scope>
</reference>
<keyword evidence="1" id="KW-0812">Transmembrane</keyword>
<feature type="transmembrane region" description="Helical" evidence="1">
    <location>
        <begin position="85"/>
        <end position="107"/>
    </location>
</feature>
<dbReference type="AlphaFoldDB" id="A0A4C1UT76"/>
<name>A0A4C1UT76_EUMVA</name>
<evidence type="ECO:0000256" key="1">
    <source>
        <dbReference type="SAM" id="Phobius"/>
    </source>
</evidence>
<comment type="caution">
    <text evidence="2">The sequence shown here is derived from an EMBL/GenBank/DDBJ whole genome shotgun (WGS) entry which is preliminary data.</text>
</comment>
<sequence>METRFVIQMPILRECWNYASRWIRAPAVMKSEDAFVCARFKTLKASDSLSRAGRRGRVEIDSALGAFALAMGDRWIRIQSRMRTIMLDVAIVLQIVDFAYHLFVISISCMRSGKLC</sequence>